<sequence>MIRQATVVDIPALNQLLQEILQVHHGVRPDIFRPVGQKFSSSELADLMSHPETPIFVYETDGKILGHMFCQIAKATSPVLEPIKTLFIEDLCVAQEARGQKIGKQLYDFAVDLAKKEGCHNLTLDVWDANHGAKSFYERQGLEAQKTRMELRLDT</sequence>
<proteinExistence type="predicted"/>
<feature type="domain" description="N-acetyltransferase" evidence="3">
    <location>
        <begin position="1"/>
        <end position="155"/>
    </location>
</feature>
<dbReference type="Pfam" id="PF00583">
    <property type="entry name" value="Acetyltransf_1"/>
    <property type="match status" value="1"/>
</dbReference>
<dbReference type="InterPro" id="IPR000182">
    <property type="entry name" value="GNAT_dom"/>
</dbReference>
<accession>A0A3P1VDX0</accession>
<evidence type="ECO:0000256" key="2">
    <source>
        <dbReference type="ARBA" id="ARBA00023315"/>
    </source>
</evidence>
<dbReference type="Gene3D" id="3.40.630.30">
    <property type="match status" value="1"/>
</dbReference>
<dbReference type="InterPro" id="IPR016181">
    <property type="entry name" value="Acyl_CoA_acyltransferase"/>
</dbReference>
<keyword evidence="2" id="KW-0012">Acyltransferase</keyword>
<evidence type="ECO:0000313" key="4">
    <source>
        <dbReference type="EMBL" id="RRD31877.1"/>
    </source>
</evidence>
<name>A0A3P1VDX0_9STRE</name>
<keyword evidence="1 4" id="KW-0808">Transferase</keyword>
<comment type="caution">
    <text evidence="4">The sequence shown here is derived from an EMBL/GenBank/DDBJ whole genome shotgun (WGS) entry which is preliminary data.</text>
</comment>
<dbReference type="PANTHER" id="PTHR43877:SF2">
    <property type="entry name" value="AMINOALKYLPHOSPHONATE N-ACETYLTRANSFERASE-RELATED"/>
    <property type="match status" value="1"/>
</dbReference>
<reference evidence="4 5" key="1">
    <citation type="submission" date="2018-11" db="EMBL/GenBank/DDBJ databases">
        <title>Genomes From Bacteria Associated with the Canine Oral Cavity: a Test Case for Automated Genome-Based Taxonomic Assignment.</title>
        <authorList>
            <person name="Coil D.A."/>
            <person name="Jospin G."/>
            <person name="Darling A.E."/>
            <person name="Wallis C."/>
            <person name="Davis I.J."/>
            <person name="Harris S."/>
            <person name="Eisen J.A."/>
            <person name="Holcombe L.J."/>
            <person name="O'Flynn C."/>
        </authorList>
    </citation>
    <scope>NUCLEOTIDE SEQUENCE [LARGE SCALE GENOMIC DNA]</scope>
    <source>
        <strain evidence="4 5">OH4621_COT-116</strain>
    </source>
</reference>
<keyword evidence="5" id="KW-1185">Reference proteome</keyword>
<evidence type="ECO:0000313" key="5">
    <source>
        <dbReference type="Proteomes" id="UP000281771"/>
    </source>
</evidence>
<dbReference type="PROSITE" id="PS51186">
    <property type="entry name" value="GNAT"/>
    <property type="match status" value="1"/>
</dbReference>
<dbReference type="GO" id="GO:0016747">
    <property type="term" value="F:acyltransferase activity, transferring groups other than amino-acyl groups"/>
    <property type="evidence" value="ECO:0007669"/>
    <property type="project" value="InterPro"/>
</dbReference>
<dbReference type="InterPro" id="IPR050832">
    <property type="entry name" value="Bact_Acetyltransf"/>
</dbReference>
<gene>
    <name evidence="4" type="ORF">EII38_03760</name>
</gene>
<evidence type="ECO:0000256" key="1">
    <source>
        <dbReference type="ARBA" id="ARBA00022679"/>
    </source>
</evidence>
<dbReference type="Proteomes" id="UP000281771">
    <property type="component" value="Unassembled WGS sequence"/>
</dbReference>
<evidence type="ECO:0000259" key="3">
    <source>
        <dbReference type="PROSITE" id="PS51186"/>
    </source>
</evidence>
<dbReference type="AlphaFoldDB" id="A0A3P1VDX0"/>
<organism evidence="4 5">
    <name type="scientific">Streptococcus minor</name>
    <dbReference type="NCBI Taxonomy" id="229549"/>
    <lineage>
        <taxon>Bacteria</taxon>
        <taxon>Bacillati</taxon>
        <taxon>Bacillota</taxon>
        <taxon>Bacilli</taxon>
        <taxon>Lactobacillales</taxon>
        <taxon>Streptococcaceae</taxon>
        <taxon>Streptococcus</taxon>
    </lineage>
</organism>
<dbReference type="SUPFAM" id="SSF55729">
    <property type="entry name" value="Acyl-CoA N-acyltransferases (Nat)"/>
    <property type="match status" value="1"/>
</dbReference>
<dbReference type="EMBL" id="RQZA01000002">
    <property type="protein sequence ID" value="RRD31877.1"/>
    <property type="molecule type" value="Genomic_DNA"/>
</dbReference>
<protein>
    <submittedName>
        <fullName evidence="4">GNAT family N-acetyltransferase</fullName>
    </submittedName>
</protein>
<dbReference type="PANTHER" id="PTHR43877">
    <property type="entry name" value="AMINOALKYLPHOSPHONATE N-ACETYLTRANSFERASE-RELATED-RELATED"/>
    <property type="match status" value="1"/>
</dbReference>
<dbReference type="CDD" id="cd04301">
    <property type="entry name" value="NAT_SF"/>
    <property type="match status" value="1"/>
</dbReference>